<sequence>MKLLFRSLWMCVQDEGKVAKHAVNIIKARSSSSDKKDNDDDNSDEERSGFASVDNENNKRKLIVPTSLNTRQITERSRNADEMEENIEAKR</sequence>
<protein>
    <submittedName>
        <fullName evidence="2">Uncharacterized protein</fullName>
    </submittedName>
</protein>
<comment type="caution">
    <text evidence="2">The sequence shown here is derived from an EMBL/GenBank/DDBJ whole genome shotgun (WGS) entry which is preliminary data.</text>
</comment>
<gene>
    <name evidence="2" type="ORF">INT45_009866</name>
</gene>
<evidence type="ECO:0000313" key="2">
    <source>
        <dbReference type="EMBL" id="KAG2219258.1"/>
    </source>
</evidence>
<feature type="region of interest" description="Disordered" evidence="1">
    <location>
        <begin position="28"/>
        <end position="91"/>
    </location>
</feature>
<feature type="compositionally biased region" description="Basic and acidic residues" evidence="1">
    <location>
        <begin position="73"/>
        <end position="91"/>
    </location>
</feature>
<reference evidence="2 3" key="1">
    <citation type="submission" date="2020-12" db="EMBL/GenBank/DDBJ databases">
        <title>Metabolic potential, ecology and presence of endohyphal bacteria is reflected in genomic diversity of Mucoromycotina.</title>
        <authorList>
            <person name="Muszewska A."/>
            <person name="Okrasinska A."/>
            <person name="Steczkiewicz K."/>
            <person name="Drgas O."/>
            <person name="Orlowska M."/>
            <person name="Perlinska-Lenart U."/>
            <person name="Aleksandrzak-Piekarczyk T."/>
            <person name="Szatraj K."/>
            <person name="Zielenkiewicz U."/>
            <person name="Pilsyk S."/>
            <person name="Malc E."/>
            <person name="Mieczkowski P."/>
            <person name="Kruszewska J.S."/>
            <person name="Biernat P."/>
            <person name="Pawlowska J."/>
        </authorList>
    </citation>
    <scope>NUCLEOTIDE SEQUENCE [LARGE SCALE GENOMIC DNA]</scope>
    <source>
        <strain evidence="2 3">CBS 142.35</strain>
    </source>
</reference>
<organism evidence="2 3">
    <name type="scientific">Circinella minor</name>
    <dbReference type="NCBI Taxonomy" id="1195481"/>
    <lineage>
        <taxon>Eukaryota</taxon>
        <taxon>Fungi</taxon>
        <taxon>Fungi incertae sedis</taxon>
        <taxon>Mucoromycota</taxon>
        <taxon>Mucoromycotina</taxon>
        <taxon>Mucoromycetes</taxon>
        <taxon>Mucorales</taxon>
        <taxon>Lichtheimiaceae</taxon>
        <taxon>Circinella</taxon>
    </lineage>
</organism>
<evidence type="ECO:0000256" key="1">
    <source>
        <dbReference type="SAM" id="MobiDB-lite"/>
    </source>
</evidence>
<dbReference type="EMBL" id="JAEPRB010000188">
    <property type="protein sequence ID" value="KAG2219258.1"/>
    <property type="molecule type" value="Genomic_DNA"/>
</dbReference>
<name>A0A8H7RZ74_9FUNG</name>
<proteinExistence type="predicted"/>
<evidence type="ECO:0000313" key="3">
    <source>
        <dbReference type="Proteomes" id="UP000646827"/>
    </source>
</evidence>
<keyword evidence="3" id="KW-1185">Reference proteome</keyword>
<dbReference type="AlphaFoldDB" id="A0A8H7RZ74"/>
<dbReference type="Proteomes" id="UP000646827">
    <property type="component" value="Unassembled WGS sequence"/>
</dbReference>
<accession>A0A8H7RZ74</accession>